<evidence type="ECO:0000313" key="2">
    <source>
        <dbReference type="EMBL" id="OBJ41336.1"/>
    </source>
</evidence>
<dbReference type="Pfam" id="PF23926">
    <property type="entry name" value="LtfC"/>
    <property type="match status" value="1"/>
</dbReference>
<comment type="caution">
    <text evidence="2">The sequence shown here is derived from an EMBL/GenBank/DDBJ whole genome shotgun (WGS) entry which is preliminary data.</text>
</comment>
<dbReference type="AlphaFoldDB" id="A0A1A3H150"/>
<reference evidence="2 3" key="1">
    <citation type="submission" date="2016-06" db="EMBL/GenBank/DDBJ databases">
        <authorList>
            <person name="Kjaerup R.B."/>
            <person name="Dalgaard T.S."/>
            <person name="Juul-Madsen H.R."/>
        </authorList>
    </citation>
    <scope>NUCLEOTIDE SEQUENCE [LARGE SCALE GENOMIC DNA]</scope>
    <source>
        <strain evidence="2 3">1127319.6</strain>
    </source>
</reference>
<evidence type="ECO:0000259" key="1">
    <source>
        <dbReference type="Pfam" id="PF23926"/>
    </source>
</evidence>
<accession>A0A1A3H150</accession>
<protein>
    <recommendedName>
        <fullName evidence="1">LtfC/p132/Gp6 beta-sandwich domain-containing protein</fullName>
    </recommendedName>
</protein>
<proteinExistence type="predicted"/>
<name>A0A1A3H150_MYCMU</name>
<dbReference type="Proteomes" id="UP000093898">
    <property type="component" value="Unassembled WGS sequence"/>
</dbReference>
<gene>
    <name evidence="2" type="ORF">A5630_23145</name>
</gene>
<dbReference type="EMBL" id="LZLC01000134">
    <property type="protein sequence ID" value="OBJ41336.1"/>
    <property type="molecule type" value="Genomic_DNA"/>
</dbReference>
<feature type="domain" description="LtfC/p132/Gp6 beta-sandwich" evidence="1">
    <location>
        <begin position="10"/>
        <end position="101"/>
    </location>
</feature>
<sequence length="107" mass="11848">MATIGLELDVNQLVLTKGRDFKWNFQPLDDAGNPVDFPPGDLYFEFDLGSPKKQWQFEITGDLASIKVESTEVDTVPPRTKWQLVFLADGEPAGGDPIARGITVVQQ</sequence>
<organism evidence="2 3">
    <name type="scientific">Mycolicibacterium mucogenicum</name>
    <name type="common">Mycobacterium mucogenicum</name>
    <dbReference type="NCBI Taxonomy" id="56689"/>
    <lineage>
        <taxon>Bacteria</taxon>
        <taxon>Bacillati</taxon>
        <taxon>Actinomycetota</taxon>
        <taxon>Actinomycetes</taxon>
        <taxon>Mycobacteriales</taxon>
        <taxon>Mycobacteriaceae</taxon>
        <taxon>Mycolicibacterium</taxon>
    </lineage>
</organism>
<dbReference type="InterPro" id="IPR055688">
    <property type="entry name" value="LtfC/p132/Gp6_b-sand"/>
</dbReference>
<dbReference type="OrthoDB" id="4760013at2"/>
<dbReference type="RefSeq" id="WP_064981612.1">
    <property type="nucleotide sequence ID" value="NZ_LZLC01000134.1"/>
</dbReference>
<evidence type="ECO:0000313" key="3">
    <source>
        <dbReference type="Proteomes" id="UP000093898"/>
    </source>
</evidence>